<dbReference type="PANTHER" id="PTHR42978:SF6">
    <property type="entry name" value="QUORUM-QUENCHING LACTONASE YTNP-RELATED"/>
    <property type="match status" value="1"/>
</dbReference>
<evidence type="ECO:0000256" key="4">
    <source>
        <dbReference type="ARBA" id="ARBA00022833"/>
    </source>
</evidence>
<dbReference type="PANTHER" id="PTHR42978">
    <property type="entry name" value="QUORUM-QUENCHING LACTONASE YTNP-RELATED-RELATED"/>
    <property type="match status" value="1"/>
</dbReference>
<dbReference type="SMART" id="SM00849">
    <property type="entry name" value="Lactamase_B"/>
    <property type="match status" value="1"/>
</dbReference>
<dbReference type="InterPro" id="IPR001279">
    <property type="entry name" value="Metallo-B-lactamas"/>
</dbReference>
<evidence type="ECO:0000256" key="3">
    <source>
        <dbReference type="ARBA" id="ARBA00022801"/>
    </source>
</evidence>
<dbReference type="EMBL" id="CP078145">
    <property type="protein sequence ID" value="QXN94941.1"/>
    <property type="molecule type" value="Genomic_DNA"/>
</dbReference>
<evidence type="ECO:0000256" key="2">
    <source>
        <dbReference type="ARBA" id="ARBA00022723"/>
    </source>
</evidence>
<organism evidence="6 7">
    <name type="scientific">Nocardia iowensis</name>
    <dbReference type="NCBI Taxonomy" id="204891"/>
    <lineage>
        <taxon>Bacteria</taxon>
        <taxon>Bacillati</taxon>
        <taxon>Actinomycetota</taxon>
        <taxon>Actinomycetes</taxon>
        <taxon>Mycobacteriales</taxon>
        <taxon>Nocardiaceae</taxon>
        <taxon>Nocardia</taxon>
    </lineage>
</organism>
<dbReference type="Proteomes" id="UP000694257">
    <property type="component" value="Chromosome"/>
</dbReference>
<comment type="similarity">
    <text evidence="1">Belongs to the metallo-beta-lactamase superfamily.</text>
</comment>
<proteinExistence type="inferred from homology"/>
<keyword evidence="3" id="KW-0378">Hydrolase</keyword>
<feature type="domain" description="Metallo-beta-lactamase" evidence="5">
    <location>
        <begin position="59"/>
        <end position="209"/>
    </location>
</feature>
<evidence type="ECO:0000313" key="6">
    <source>
        <dbReference type="EMBL" id="QXN94941.1"/>
    </source>
</evidence>
<sequence>MHEIVLGDVTVTRIVNVVVTAEISPATSFPGSTTATWQQHRSLLEPDFFEVSTNTVRAASQVWLLRSEGRNIVVDTGFAHTQQPGAQANDTDLIQGLTAAGVRREDNDVVINTHLHEDHVGWNTYLDGGVRVPSFPNLAPGHTPGSSILRLQSGSDTALFVGDALHTPLQIVQPDTNSQYCEDPTRARRTRNQLLGQAADTNALVLPAHFPGHGAAEIERNGN</sequence>
<keyword evidence="7" id="KW-1185">Reference proteome</keyword>
<dbReference type="Pfam" id="PF00753">
    <property type="entry name" value="Lactamase_B"/>
    <property type="match status" value="2"/>
</dbReference>
<evidence type="ECO:0000256" key="1">
    <source>
        <dbReference type="ARBA" id="ARBA00007749"/>
    </source>
</evidence>
<keyword evidence="2" id="KW-0479">Metal-binding</keyword>
<evidence type="ECO:0000313" key="7">
    <source>
        <dbReference type="Proteomes" id="UP000694257"/>
    </source>
</evidence>
<protein>
    <submittedName>
        <fullName evidence="6">MBL fold metallo-hydrolase</fullName>
    </submittedName>
</protein>
<keyword evidence="4" id="KW-0862">Zinc</keyword>
<gene>
    <name evidence="6" type="ORF">KV110_18965</name>
</gene>
<evidence type="ECO:0000259" key="5">
    <source>
        <dbReference type="SMART" id="SM00849"/>
    </source>
</evidence>
<dbReference type="InterPro" id="IPR051013">
    <property type="entry name" value="MBL_superfamily_lactonases"/>
</dbReference>
<name>A0ABX8S0M1_NOCIO</name>
<dbReference type="RefSeq" id="WP_218477662.1">
    <property type="nucleotide sequence ID" value="NZ_CP078145.1"/>
</dbReference>
<reference evidence="6 7" key="1">
    <citation type="submission" date="2021-07" db="EMBL/GenBank/DDBJ databases">
        <title>Whole Genome Sequence of Nocardia Iowensis.</title>
        <authorList>
            <person name="Lamm A."/>
            <person name="Collins-Fairclough A.M."/>
            <person name="Bunk B."/>
            <person name="Sproer C."/>
        </authorList>
    </citation>
    <scope>NUCLEOTIDE SEQUENCE [LARGE SCALE GENOMIC DNA]</scope>
    <source>
        <strain evidence="6 7">NRRL 5646</strain>
    </source>
</reference>
<accession>A0ABX8S0M1</accession>